<feature type="region of interest" description="Disordered" evidence="1">
    <location>
        <begin position="16"/>
        <end position="52"/>
    </location>
</feature>
<accession>A0AA35LAT4</accession>
<feature type="compositionally biased region" description="Basic and acidic residues" evidence="1">
    <location>
        <begin position="25"/>
        <end position="45"/>
    </location>
</feature>
<dbReference type="EMBL" id="OX395139">
    <property type="protein sequence ID" value="CAI5792739.1"/>
    <property type="molecule type" value="Genomic_DNA"/>
</dbReference>
<name>A0AA35LAT4_9SAUR</name>
<protein>
    <submittedName>
        <fullName evidence="2">Uncharacterized protein</fullName>
    </submittedName>
</protein>
<evidence type="ECO:0000313" key="2">
    <source>
        <dbReference type="EMBL" id="CAI5792739.1"/>
    </source>
</evidence>
<proteinExistence type="predicted"/>
<sequence length="52" mass="5868">HTIAYSTCFAPDKNDGFAIEEERAEGEKERMRDGGGGEREKEKPIQSRTLIN</sequence>
<keyword evidence="3" id="KW-1185">Reference proteome</keyword>
<evidence type="ECO:0000256" key="1">
    <source>
        <dbReference type="SAM" id="MobiDB-lite"/>
    </source>
</evidence>
<dbReference type="Proteomes" id="UP001178461">
    <property type="component" value="Chromosome 14"/>
</dbReference>
<organism evidence="2 3">
    <name type="scientific">Podarcis lilfordi</name>
    <name type="common">Lilford's wall lizard</name>
    <dbReference type="NCBI Taxonomy" id="74358"/>
    <lineage>
        <taxon>Eukaryota</taxon>
        <taxon>Metazoa</taxon>
        <taxon>Chordata</taxon>
        <taxon>Craniata</taxon>
        <taxon>Vertebrata</taxon>
        <taxon>Euteleostomi</taxon>
        <taxon>Lepidosauria</taxon>
        <taxon>Squamata</taxon>
        <taxon>Bifurcata</taxon>
        <taxon>Unidentata</taxon>
        <taxon>Episquamata</taxon>
        <taxon>Laterata</taxon>
        <taxon>Lacertibaenia</taxon>
        <taxon>Lacertidae</taxon>
        <taxon>Podarcis</taxon>
    </lineage>
</organism>
<feature type="non-terminal residue" evidence="2">
    <location>
        <position position="1"/>
    </location>
</feature>
<dbReference type="AlphaFoldDB" id="A0AA35LAT4"/>
<reference evidence="2" key="1">
    <citation type="submission" date="2022-12" db="EMBL/GenBank/DDBJ databases">
        <authorList>
            <person name="Alioto T."/>
            <person name="Alioto T."/>
            <person name="Gomez Garrido J."/>
        </authorList>
    </citation>
    <scope>NUCLEOTIDE SEQUENCE</scope>
</reference>
<evidence type="ECO:0000313" key="3">
    <source>
        <dbReference type="Proteomes" id="UP001178461"/>
    </source>
</evidence>
<gene>
    <name evidence="2" type="ORF">PODLI_1B005482</name>
</gene>